<dbReference type="InterPro" id="IPR036047">
    <property type="entry name" value="F-box-like_dom_sf"/>
</dbReference>
<evidence type="ECO:0000313" key="1">
    <source>
        <dbReference type="EMBL" id="KAK8512958.1"/>
    </source>
</evidence>
<dbReference type="EMBL" id="JBBPBM010000071">
    <property type="protein sequence ID" value="KAK8512958.1"/>
    <property type="molecule type" value="Genomic_DNA"/>
</dbReference>
<protein>
    <recommendedName>
        <fullName evidence="3">F-box domain-containing protein</fullName>
    </recommendedName>
</protein>
<dbReference type="SUPFAM" id="SSF81383">
    <property type="entry name" value="F-box domain"/>
    <property type="match status" value="1"/>
</dbReference>
<proteinExistence type="predicted"/>
<comment type="caution">
    <text evidence="1">The sequence shown here is derived from an EMBL/GenBank/DDBJ whole genome shotgun (WGS) entry which is preliminary data.</text>
</comment>
<accession>A0ABR2C0S1</accession>
<evidence type="ECO:0000313" key="2">
    <source>
        <dbReference type="Proteomes" id="UP001472677"/>
    </source>
</evidence>
<dbReference type="PANTHER" id="PTHR47602">
    <property type="entry name" value="F-BOX PROTEIN SKIP22"/>
    <property type="match status" value="1"/>
</dbReference>
<keyword evidence="2" id="KW-1185">Reference proteome</keyword>
<organism evidence="1 2">
    <name type="scientific">Hibiscus sabdariffa</name>
    <name type="common">roselle</name>
    <dbReference type="NCBI Taxonomy" id="183260"/>
    <lineage>
        <taxon>Eukaryota</taxon>
        <taxon>Viridiplantae</taxon>
        <taxon>Streptophyta</taxon>
        <taxon>Embryophyta</taxon>
        <taxon>Tracheophyta</taxon>
        <taxon>Spermatophyta</taxon>
        <taxon>Magnoliopsida</taxon>
        <taxon>eudicotyledons</taxon>
        <taxon>Gunneridae</taxon>
        <taxon>Pentapetalae</taxon>
        <taxon>rosids</taxon>
        <taxon>malvids</taxon>
        <taxon>Malvales</taxon>
        <taxon>Malvaceae</taxon>
        <taxon>Malvoideae</taxon>
        <taxon>Hibiscus</taxon>
    </lineage>
</organism>
<dbReference type="PANTHER" id="PTHR47602:SF2">
    <property type="entry name" value="F-BOX PROTEIN SKIP22"/>
    <property type="match status" value="1"/>
</dbReference>
<dbReference type="Proteomes" id="UP001472677">
    <property type="component" value="Unassembled WGS sequence"/>
</dbReference>
<evidence type="ECO:0008006" key="3">
    <source>
        <dbReference type="Google" id="ProtNLM"/>
    </source>
</evidence>
<reference evidence="1 2" key="1">
    <citation type="journal article" date="2024" name="G3 (Bethesda)">
        <title>Genome assembly of Hibiscus sabdariffa L. provides insights into metabolisms of medicinal natural products.</title>
        <authorList>
            <person name="Kim T."/>
        </authorList>
    </citation>
    <scope>NUCLEOTIDE SEQUENCE [LARGE SCALE GENOMIC DNA]</scope>
    <source>
        <strain evidence="1">TK-2024</strain>
        <tissue evidence="1">Old leaves</tissue>
    </source>
</reference>
<sequence length="132" mass="14975">MELKSDKKDGSFNSYPENEVFEFWKIVKDRLIDLCYKTGLPLPACLIRLRTELKLKILELLPGVDIARMECVCSEMREHQEWGTGKRCSSHVGRIRRNGVGGNNILIHMGSEGGKIPDFIVILEDRGMPSSL</sequence>
<name>A0ABR2C0S1_9ROSI</name>
<gene>
    <name evidence="1" type="ORF">V6N12_030366</name>
</gene>